<keyword evidence="1" id="KW-0175">Coiled coil</keyword>
<gene>
    <name evidence="5" type="ORF">DI536_26405</name>
</gene>
<feature type="signal peptide" evidence="3">
    <location>
        <begin position="1"/>
        <end position="16"/>
    </location>
</feature>
<keyword evidence="3" id="KW-0732">Signal</keyword>
<evidence type="ECO:0000259" key="4">
    <source>
        <dbReference type="Pfam" id="PF08308"/>
    </source>
</evidence>
<evidence type="ECO:0000256" key="3">
    <source>
        <dbReference type="SAM" id="SignalP"/>
    </source>
</evidence>
<protein>
    <submittedName>
        <fullName evidence="5">PEGA domain-containing protein</fullName>
    </submittedName>
</protein>
<name>A0A2W5T8T0_9BACT</name>
<feature type="compositionally biased region" description="Basic and acidic residues" evidence="2">
    <location>
        <begin position="360"/>
        <end position="378"/>
    </location>
</feature>
<accession>A0A2W5T8T0</accession>
<proteinExistence type="predicted"/>
<dbReference type="Proteomes" id="UP000249061">
    <property type="component" value="Unassembled WGS sequence"/>
</dbReference>
<feature type="region of interest" description="Disordered" evidence="2">
    <location>
        <begin position="349"/>
        <end position="402"/>
    </location>
</feature>
<feature type="domain" description="PEGA" evidence="4">
    <location>
        <begin position="186"/>
        <end position="250"/>
    </location>
</feature>
<evidence type="ECO:0000256" key="2">
    <source>
        <dbReference type="SAM" id="MobiDB-lite"/>
    </source>
</evidence>
<feature type="chain" id="PRO_5015851846" evidence="3">
    <location>
        <begin position="17"/>
        <end position="402"/>
    </location>
</feature>
<dbReference type="InterPro" id="IPR013229">
    <property type="entry name" value="PEGA"/>
</dbReference>
<dbReference type="Pfam" id="PF08308">
    <property type="entry name" value="PEGA"/>
    <property type="match status" value="1"/>
</dbReference>
<comment type="caution">
    <text evidence="5">The sequence shown here is derived from an EMBL/GenBank/DDBJ whole genome shotgun (WGS) entry which is preliminary data.</text>
</comment>
<organism evidence="5 6">
    <name type="scientific">Archangium gephyra</name>
    <dbReference type="NCBI Taxonomy" id="48"/>
    <lineage>
        <taxon>Bacteria</taxon>
        <taxon>Pseudomonadati</taxon>
        <taxon>Myxococcota</taxon>
        <taxon>Myxococcia</taxon>
        <taxon>Myxococcales</taxon>
        <taxon>Cystobacterineae</taxon>
        <taxon>Archangiaceae</taxon>
        <taxon>Archangium</taxon>
    </lineage>
</organism>
<evidence type="ECO:0000313" key="6">
    <source>
        <dbReference type="Proteomes" id="UP000249061"/>
    </source>
</evidence>
<feature type="coiled-coil region" evidence="1">
    <location>
        <begin position="90"/>
        <end position="117"/>
    </location>
</feature>
<evidence type="ECO:0000256" key="1">
    <source>
        <dbReference type="SAM" id="Coils"/>
    </source>
</evidence>
<dbReference type="EMBL" id="QFQP01000028">
    <property type="protein sequence ID" value="PZR07895.1"/>
    <property type="molecule type" value="Genomic_DNA"/>
</dbReference>
<sequence length="402" mass="43755">MKRALLLSIIAVQAFAAPPPSDKRVAALILPMDKSAEALMLKVESFANEALNEYDGFKVRSSDDMFGVAVDEEAAASLKRAELGFKESKASFDERNYEDAERKLRATIKEYSKAVAAMKTCGNLCETVAMYAAVLQARGDVEEAKIAILDLIALAPTYELDRKRYPQNFLALKAQVATSRNAQLRGGIVVKTRPSGARVFINGELQGYSPVTVSTLPIGKHLVRIERPGFKQLGSMVEITPEDQEITQELTATSGYKAYDGLMDRLAGEALKDKGGSTMTSVANSLKLDRAVIGVLRDLESGTTELTMSYYDLKSGKRIAMKRASFQGDEFGQLRGEVGRMVNHLVNAADQESSGIKSSDPLENKGGMEDWSGDDRGGKNSKRDKKSSGGDPLDRTSGTEDW</sequence>
<feature type="compositionally biased region" description="Basic and acidic residues" evidence="2">
    <location>
        <begin position="386"/>
        <end position="402"/>
    </location>
</feature>
<dbReference type="AlphaFoldDB" id="A0A2W5T8T0"/>
<evidence type="ECO:0000313" key="5">
    <source>
        <dbReference type="EMBL" id="PZR07895.1"/>
    </source>
</evidence>
<reference evidence="5 6" key="1">
    <citation type="submission" date="2017-08" db="EMBL/GenBank/DDBJ databases">
        <title>Infants hospitalized years apart are colonized by the same room-sourced microbial strains.</title>
        <authorList>
            <person name="Brooks B."/>
            <person name="Olm M.R."/>
            <person name="Firek B.A."/>
            <person name="Baker R."/>
            <person name="Thomas B.C."/>
            <person name="Morowitz M.J."/>
            <person name="Banfield J.F."/>
        </authorList>
    </citation>
    <scope>NUCLEOTIDE SEQUENCE [LARGE SCALE GENOMIC DNA]</scope>
    <source>
        <strain evidence="5">S2_003_000_R2_14</strain>
    </source>
</reference>